<name>A0ACC1HHA7_9FUNG</name>
<sequence length="274" mass="31050">MSDSEEQQLQQQLDCALDLMRRLPPQNVEQNLVSLLEIAPELTEDLLSSIDQPLKVRLDTRTGKEYLICDYNRDGDSYRSPWSNEYDPPLEDGTMPSSDLRKLEMSANYSFNTYKELYFNGGVSSVYLWDLEDGFAGVVLIKKESNESSRTKGSWDSIHVVEVIRKSRTAIYKLTSTVMLYTVTGGNKAGGIMNLSGSLSNQDERELPVENPNAHIANIGHMVEDAETKMRNKLEAVYFGKTRDILNELRSPDSLQLARQRNMLQSELLGQLRS</sequence>
<dbReference type="Proteomes" id="UP001145114">
    <property type="component" value="Unassembled WGS sequence"/>
</dbReference>
<protein>
    <submittedName>
        <fullName evidence="1">F-actin-capping protein subunit beta</fullName>
    </submittedName>
</protein>
<evidence type="ECO:0000313" key="2">
    <source>
        <dbReference type="Proteomes" id="UP001145114"/>
    </source>
</evidence>
<keyword evidence="2" id="KW-1185">Reference proteome</keyword>
<reference evidence="1" key="1">
    <citation type="submission" date="2022-06" db="EMBL/GenBank/DDBJ databases">
        <title>Phylogenomic reconstructions and comparative analyses of Kickxellomycotina fungi.</title>
        <authorList>
            <person name="Reynolds N.K."/>
            <person name="Stajich J.E."/>
            <person name="Barry K."/>
            <person name="Grigoriev I.V."/>
            <person name="Crous P."/>
            <person name="Smith M.E."/>
        </authorList>
    </citation>
    <scope>NUCLEOTIDE SEQUENCE</scope>
    <source>
        <strain evidence="1">RSA 2271</strain>
    </source>
</reference>
<gene>
    <name evidence="1" type="primary">CAP2</name>
    <name evidence="1" type="ORF">EV182_000672</name>
</gene>
<dbReference type="EMBL" id="JAMZIH010005187">
    <property type="protein sequence ID" value="KAJ1675741.1"/>
    <property type="molecule type" value="Genomic_DNA"/>
</dbReference>
<proteinExistence type="predicted"/>
<accession>A0ACC1HHA7</accession>
<evidence type="ECO:0000313" key="1">
    <source>
        <dbReference type="EMBL" id="KAJ1675741.1"/>
    </source>
</evidence>
<comment type="caution">
    <text evidence="1">The sequence shown here is derived from an EMBL/GenBank/DDBJ whole genome shotgun (WGS) entry which is preliminary data.</text>
</comment>
<organism evidence="1 2">
    <name type="scientific">Spiromyces aspiralis</name>
    <dbReference type="NCBI Taxonomy" id="68401"/>
    <lineage>
        <taxon>Eukaryota</taxon>
        <taxon>Fungi</taxon>
        <taxon>Fungi incertae sedis</taxon>
        <taxon>Zoopagomycota</taxon>
        <taxon>Kickxellomycotina</taxon>
        <taxon>Kickxellomycetes</taxon>
        <taxon>Kickxellales</taxon>
        <taxon>Kickxellaceae</taxon>
        <taxon>Spiromyces</taxon>
    </lineage>
</organism>